<gene>
    <name evidence="2" type="ORF">TPC1_30457</name>
</gene>
<feature type="non-terminal residue" evidence="2">
    <location>
        <position position="1"/>
    </location>
</feature>
<protein>
    <submittedName>
        <fullName evidence="2">Uncharacterized protein</fullName>
    </submittedName>
</protein>
<keyword evidence="1" id="KW-0175">Coiled coil</keyword>
<evidence type="ECO:0000256" key="1">
    <source>
        <dbReference type="SAM" id="Coils"/>
    </source>
</evidence>
<reference evidence="2" key="1">
    <citation type="submission" date="2015-07" db="EMBL/GenBank/DDBJ databases">
        <title>Adaptation to a free-living lifestyle via gene acquisitions in the diplomonad Trepomonas sp. PC1.</title>
        <authorList>
            <person name="Xu F."/>
            <person name="Jerlstrom-Hultqvist J."/>
            <person name="Kolisko M."/>
            <person name="Simpson A.G.B."/>
            <person name="Roger A.J."/>
            <person name="Svard S.G."/>
            <person name="Andersson J.O."/>
        </authorList>
    </citation>
    <scope>NUCLEOTIDE SEQUENCE</scope>
    <source>
        <strain evidence="2">PC1</strain>
    </source>
</reference>
<feature type="coiled-coil region" evidence="1">
    <location>
        <begin position="402"/>
        <end position="456"/>
    </location>
</feature>
<evidence type="ECO:0000313" key="2">
    <source>
        <dbReference type="EMBL" id="JAP90048.1"/>
    </source>
</evidence>
<sequence>LNLCVDQQLCVKNQVYKLYSDHFSNVLYNQIELIERVAQDVFQCKKCGFKSDFPSQVKHQSECSPSTHVNLLNIVYSQFDTFQKQKNLQDDLIQNYRDISSQKQILFEDAAKMRLIIDQQQKQIEQLKNLQQTQKAESEKYIKELENEFEAYQLEKEDQFKSYEKLLQDAVKQNFQLEEEYNQAMSEKDIQMQKIAMQSSGQVSAQLSSQQLSLQSDLESLKRQNASLQRQLKEKEAEFHKFEQETDLAVQKQLMTKNQEIYDLKEHVESQKQNINQLQTDLQNQVDLLQKSNLQVQSYKQKEKQELESSTIIRSQKECNSKVQILQMKIHELTDENNQLKQCLVDNQLQFSNYQRDKEDEEFKVFKPTSPAKILNQKLLKDENESLKQCLDQSQNSLKLQQNDFENTIQQKEEIIMQLEKKVNLQQLQLNQIFSIEQENLKLKQIIENNQEQLSKLNSSYSRLNVLNADSILRELRTLLKVLQTGDYNNEQEIKTSEVVELFEVFLKTEQKLNDQQQKIEALQEQYDRLKQQKQINSEPALLENDQILQLVQQNEELIEVKLDLEKKLRNTEFKLTQVMMDRDEMRVSIRQIREFYDKRQK</sequence>
<feature type="coiled-coil region" evidence="1">
    <location>
        <begin position="506"/>
        <end position="575"/>
    </location>
</feature>
<accession>A0A146K0P8</accession>
<name>A0A146K0P8_9EUKA</name>
<dbReference type="EMBL" id="GDID01006558">
    <property type="protein sequence ID" value="JAP90048.1"/>
    <property type="molecule type" value="Transcribed_RNA"/>
</dbReference>
<dbReference type="AlphaFoldDB" id="A0A146K0P8"/>
<organism evidence="2">
    <name type="scientific">Trepomonas sp. PC1</name>
    <dbReference type="NCBI Taxonomy" id="1076344"/>
    <lineage>
        <taxon>Eukaryota</taxon>
        <taxon>Metamonada</taxon>
        <taxon>Diplomonadida</taxon>
        <taxon>Hexamitidae</taxon>
        <taxon>Hexamitinae</taxon>
        <taxon>Trepomonas</taxon>
    </lineage>
</organism>
<feature type="coiled-coil region" evidence="1">
    <location>
        <begin position="110"/>
        <end position="187"/>
    </location>
</feature>
<proteinExistence type="predicted"/>
<feature type="coiled-coil region" evidence="1">
    <location>
        <begin position="211"/>
        <end position="295"/>
    </location>
</feature>